<proteinExistence type="predicted"/>
<protein>
    <submittedName>
        <fullName evidence="2">Uncharacterized protein</fullName>
    </submittedName>
</protein>
<feature type="transmembrane region" description="Helical" evidence="1">
    <location>
        <begin position="333"/>
        <end position="353"/>
    </location>
</feature>
<evidence type="ECO:0000256" key="1">
    <source>
        <dbReference type="SAM" id="Phobius"/>
    </source>
</evidence>
<evidence type="ECO:0000313" key="2">
    <source>
        <dbReference type="EMBL" id="CAF1086784.1"/>
    </source>
</evidence>
<comment type="caution">
    <text evidence="2">The sequence shown here is derived from an EMBL/GenBank/DDBJ whole genome shotgun (WGS) entry which is preliminary data.</text>
</comment>
<dbReference type="EMBL" id="CAJNOK010009330">
    <property type="protein sequence ID" value="CAF1086784.1"/>
    <property type="molecule type" value="Genomic_DNA"/>
</dbReference>
<accession>A0A8S2E9M2</accession>
<feature type="transmembrane region" description="Helical" evidence="1">
    <location>
        <begin position="213"/>
        <end position="235"/>
    </location>
</feature>
<gene>
    <name evidence="2" type="ORF">OVA965_LOCUS18637</name>
    <name evidence="3" type="ORF">TMI583_LOCUS18649</name>
</gene>
<dbReference type="EMBL" id="CAJOBA010009347">
    <property type="protein sequence ID" value="CAF3849126.1"/>
    <property type="molecule type" value="Genomic_DNA"/>
</dbReference>
<keyword evidence="1" id="KW-1133">Transmembrane helix</keyword>
<feature type="transmembrane region" description="Helical" evidence="1">
    <location>
        <begin position="255"/>
        <end position="280"/>
    </location>
</feature>
<dbReference type="Proteomes" id="UP000682733">
    <property type="component" value="Unassembled WGS sequence"/>
</dbReference>
<evidence type="ECO:0000313" key="3">
    <source>
        <dbReference type="EMBL" id="CAF3849126.1"/>
    </source>
</evidence>
<reference evidence="2" key="1">
    <citation type="submission" date="2021-02" db="EMBL/GenBank/DDBJ databases">
        <authorList>
            <person name="Nowell W R."/>
        </authorList>
    </citation>
    <scope>NUCLEOTIDE SEQUENCE</scope>
</reference>
<keyword evidence="1" id="KW-0472">Membrane</keyword>
<feature type="transmembrane region" description="Helical" evidence="1">
    <location>
        <begin position="74"/>
        <end position="92"/>
    </location>
</feature>
<evidence type="ECO:0000313" key="4">
    <source>
        <dbReference type="Proteomes" id="UP000677228"/>
    </source>
</evidence>
<feature type="transmembrane region" description="Helical" evidence="1">
    <location>
        <begin position="406"/>
        <end position="427"/>
    </location>
</feature>
<name>A0A8S2E9M2_9BILA</name>
<feature type="transmembrane region" description="Helical" evidence="1">
    <location>
        <begin position="155"/>
        <end position="176"/>
    </location>
</feature>
<dbReference type="PANTHER" id="PTHR38337">
    <property type="entry name" value="AGAP010540-PA"/>
    <property type="match status" value="1"/>
</dbReference>
<dbReference type="Proteomes" id="UP000677228">
    <property type="component" value="Unassembled WGS sequence"/>
</dbReference>
<keyword evidence="1" id="KW-0812">Transmembrane</keyword>
<organism evidence="2 4">
    <name type="scientific">Didymodactylos carnosus</name>
    <dbReference type="NCBI Taxonomy" id="1234261"/>
    <lineage>
        <taxon>Eukaryota</taxon>
        <taxon>Metazoa</taxon>
        <taxon>Spiralia</taxon>
        <taxon>Gnathifera</taxon>
        <taxon>Rotifera</taxon>
        <taxon>Eurotatoria</taxon>
        <taxon>Bdelloidea</taxon>
        <taxon>Philodinida</taxon>
        <taxon>Philodinidae</taxon>
        <taxon>Didymodactylos</taxon>
    </lineage>
</organism>
<sequence length="433" mass="49649">MPKSIIDDEFDGVKVEVSFQQFLITDIDSSYPTTLSLMRCKRQVLRPYRQLLCLIGWRPFYADSLMRPSITIRIVNIIYPIFILLFLLYSYTYEIVVCQGKLNVVTDTVTTTTTHTPATVTTERHINHTIIMPWDTIGPGEAIDTAPHTKCGHIISTYILPDILHLISFILGYIYFRVTEGEQLYSLMEKVFIHADQNIRQFSPNRVIKRLRAFLIIGCFWVVAAMSSHALFMIVYGVNGLTIFEKKGLKQPAQWILFVIELLALFISNCIHLAVVMNFSTHCEMIIFYCKAIRTRLEEKSLHLVEAMKRIVLGLVILIFNRIDQPLVWTYRAIYPLVWICILGFCLAQAARVTEKCDKFYKIGLSMRVYGYHTSTSNELDSFMLFLSQAQLRAKLFALTVHPGKVIGIVVTCSLLIIVLIQTSVIASPNFFF</sequence>
<dbReference type="AlphaFoldDB" id="A0A8S2E9M2"/>
<dbReference type="PANTHER" id="PTHR38337:SF1">
    <property type="entry name" value="GUSTATORY RECEPTOR"/>
    <property type="match status" value="1"/>
</dbReference>